<dbReference type="GO" id="GO:0070626">
    <property type="term" value="F:(S)-2-(5-amino-1-(5-phospho-D-ribosyl)imidazole-4-carboxamido) succinate lyase (fumarate-forming) activity"/>
    <property type="evidence" value="ECO:0007669"/>
    <property type="project" value="TreeGrafter"/>
</dbReference>
<dbReference type="EC" id="4.3.2.2" evidence="4 11"/>
<dbReference type="Gene3D" id="1.10.40.30">
    <property type="entry name" value="Fumarase/aspartase (C-terminal domain)"/>
    <property type="match status" value="1"/>
</dbReference>
<proteinExistence type="inferred from homology"/>
<dbReference type="FunFam" id="1.10.40.30:FF:000007">
    <property type="entry name" value="Adenylosuccinate lyase"/>
    <property type="match status" value="1"/>
</dbReference>
<evidence type="ECO:0000256" key="8">
    <source>
        <dbReference type="ARBA" id="ARBA00024477"/>
    </source>
</evidence>
<evidence type="ECO:0000256" key="6">
    <source>
        <dbReference type="ARBA" id="ARBA00022755"/>
    </source>
</evidence>
<evidence type="ECO:0000256" key="2">
    <source>
        <dbReference type="ARBA" id="ARBA00004734"/>
    </source>
</evidence>
<comment type="pathway">
    <text evidence="1 12">Purine metabolism; IMP biosynthesis via de novo pathway; 5-amino-1-(5-phospho-D-ribosyl)imidazole-4-carboxamide from 5-amino-1-(5-phospho-D-ribosyl)imidazole-4-carboxylate: step 2/2.</text>
</comment>
<evidence type="ECO:0000256" key="12">
    <source>
        <dbReference type="RuleBase" id="RU361172"/>
    </source>
</evidence>
<dbReference type="InterPro" id="IPR000362">
    <property type="entry name" value="Fumarate_lyase_fam"/>
</dbReference>
<dbReference type="GO" id="GO:0005829">
    <property type="term" value="C:cytosol"/>
    <property type="evidence" value="ECO:0007669"/>
    <property type="project" value="TreeGrafter"/>
</dbReference>
<comment type="pathway">
    <text evidence="2 12">Purine metabolism; AMP biosynthesis via de novo pathway; AMP from IMP: step 2/2.</text>
</comment>
<reference evidence="14" key="1">
    <citation type="journal article" date="2020" name="mSystems">
        <title>Genome- and Community-Level Interaction Insights into Carbon Utilization and Element Cycling Functions of Hydrothermarchaeota in Hydrothermal Sediment.</title>
        <authorList>
            <person name="Zhou Z."/>
            <person name="Liu Y."/>
            <person name="Xu W."/>
            <person name="Pan J."/>
            <person name="Luo Z.H."/>
            <person name="Li M."/>
        </authorList>
    </citation>
    <scope>NUCLEOTIDE SEQUENCE [LARGE SCALE GENOMIC DNA]</scope>
    <source>
        <strain evidence="14">SpSt-464</strain>
    </source>
</reference>
<dbReference type="FunFam" id="1.20.200.10:FF:000008">
    <property type="entry name" value="Adenylosuccinate lyase"/>
    <property type="match status" value="1"/>
</dbReference>
<protein>
    <recommendedName>
        <fullName evidence="5 11">Adenylosuccinate lyase</fullName>
        <shortName evidence="12">ASL</shortName>
        <ecNumber evidence="4 11">4.3.2.2</ecNumber>
    </recommendedName>
    <alternativeName>
        <fullName evidence="9 12">Adenylosuccinase</fullName>
    </alternativeName>
</protein>
<dbReference type="GO" id="GO:0004018">
    <property type="term" value="F:N6-(1,2-dicarboxyethyl)AMP AMP-lyase (fumarate-forming) activity"/>
    <property type="evidence" value="ECO:0007669"/>
    <property type="project" value="UniProtKB-UniRule"/>
</dbReference>
<dbReference type="PANTHER" id="PTHR43172">
    <property type="entry name" value="ADENYLOSUCCINATE LYASE"/>
    <property type="match status" value="1"/>
</dbReference>
<dbReference type="Pfam" id="PF00206">
    <property type="entry name" value="Lyase_1"/>
    <property type="match status" value="1"/>
</dbReference>
<evidence type="ECO:0000256" key="4">
    <source>
        <dbReference type="ARBA" id="ARBA00012339"/>
    </source>
</evidence>
<dbReference type="InterPro" id="IPR004769">
    <property type="entry name" value="Pur_lyase"/>
</dbReference>
<evidence type="ECO:0000256" key="10">
    <source>
        <dbReference type="ARBA" id="ARBA00049115"/>
    </source>
</evidence>
<evidence type="ECO:0000256" key="1">
    <source>
        <dbReference type="ARBA" id="ARBA00004706"/>
    </source>
</evidence>
<comment type="catalytic activity">
    <reaction evidence="8">
        <text>(2S)-2-[5-amino-1-(5-phospho-beta-D-ribosyl)imidazole-4-carboxamido]succinate = 5-amino-1-(5-phospho-beta-D-ribosyl)imidazole-4-carboxamide + fumarate</text>
        <dbReference type="Rhea" id="RHEA:23920"/>
        <dbReference type="ChEBI" id="CHEBI:29806"/>
        <dbReference type="ChEBI" id="CHEBI:58443"/>
        <dbReference type="ChEBI" id="CHEBI:58475"/>
        <dbReference type="EC" id="4.3.2.2"/>
    </reaction>
    <physiologicalReaction direction="left-to-right" evidence="8">
        <dbReference type="Rhea" id="RHEA:23921"/>
    </physiologicalReaction>
</comment>
<comment type="similarity">
    <text evidence="3 12">Belongs to the lyase 1 family. Adenylosuccinate lyase subfamily.</text>
</comment>
<keyword evidence="6 12" id="KW-0658">Purine biosynthesis</keyword>
<accession>A0A7C3J627</accession>
<evidence type="ECO:0000256" key="3">
    <source>
        <dbReference type="ARBA" id="ARBA00008273"/>
    </source>
</evidence>
<dbReference type="EMBL" id="DSTT01000003">
    <property type="protein sequence ID" value="HFK23612.1"/>
    <property type="molecule type" value="Genomic_DNA"/>
</dbReference>
<dbReference type="Gene3D" id="1.10.275.10">
    <property type="entry name" value="Fumarase/aspartase (N-terminal domain)"/>
    <property type="match status" value="1"/>
</dbReference>
<gene>
    <name evidence="14" type="ORF">ENS15_03045</name>
</gene>
<evidence type="ECO:0000256" key="7">
    <source>
        <dbReference type="ARBA" id="ARBA00023239"/>
    </source>
</evidence>
<evidence type="ECO:0000259" key="13">
    <source>
        <dbReference type="SMART" id="SM00998"/>
    </source>
</evidence>
<dbReference type="UniPathway" id="UPA00074">
    <property type="reaction ID" value="UER00132"/>
</dbReference>
<organism evidence="14">
    <name type="scientific">candidate division WOR-3 bacterium</name>
    <dbReference type="NCBI Taxonomy" id="2052148"/>
    <lineage>
        <taxon>Bacteria</taxon>
        <taxon>Bacteria division WOR-3</taxon>
    </lineage>
</organism>
<dbReference type="CDD" id="cd01360">
    <property type="entry name" value="Adenylsuccinate_lyase_1"/>
    <property type="match status" value="1"/>
</dbReference>
<dbReference type="InterPro" id="IPR019468">
    <property type="entry name" value="AdenyloSucc_lyase_C"/>
</dbReference>
<name>A0A7C3J627_UNCW3</name>
<dbReference type="InterPro" id="IPR008948">
    <property type="entry name" value="L-Aspartase-like"/>
</dbReference>
<dbReference type="UniPathway" id="UPA00075">
    <property type="reaction ID" value="UER00336"/>
</dbReference>
<dbReference type="InterPro" id="IPR020557">
    <property type="entry name" value="Fumarate_lyase_CS"/>
</dbReference>
<dbReference type="GO" id="GO:0006189">
    <property type="term" value="P:'de novo' IMP biosynthetic process"/>
    <property type="evidence" value="ECO:0007669"/>
    <property type="project" value="UniProtKB-UniPathway"/>
</dbReference>
<dbReference type="PROSITE" id="PS00163">
    <property type="entry name" value="FUMARATE_LYASES"/>
    <property type="match status" value="1"/>
</dbReference>
<dbReference type="NCBIfam" id="TIGR00928">
    <property type="entry name" value="purB"/>
    <property type="match status" value="1"/>
</dbReference>
<dbReference type="AlphaFoldDB" id="A0A7C3J627"/>
<dbReference type="Pfam" id="PF10397">
    <property type="entry name" value="ADSL_C"/>
    <property type="match status" value="1"/>
</dbReference>
<dbReference type="PRINTS" id="PR00149">
    <property type="entry name" value="FUMRATELYASE"/>
</dbReference>
<feature type="domain" description="Adenylosuccinate lyase C-terminal" evidence="13">
    <location>
        <begin position="349"/>
        <end position="429"/>
    </location>
</feature>
<comment type="catalytic activity">
    <reaction evidence="10">
        <text>N(6)-(1,2-dicarboxyethyl)-AMP = fumarate + AMP</text>
        <dbReference type="Rhea" id="RHEA:16853"/>
        <dbReference type="ChEBI" id="CHEBI:29806"/>
        <dbReference type="ChEBI" id="CHEBI:57567"/>
        <dbReference type="ChEBI" id="CHEBI:456215"/>
        <dbReference type="EC" id="4.3.2.2"/>
    </reaction>
    <physiologicalReaction direction="left-to-right" evidence="10">
        <dbReference type="Rhea" id="RHEA:16854"/>
    </physiologicalReaction>
</comment>
<evidence type="ECO:0000313" key="14">
    <source>
        <dbReference type="EMBL" id="HFK23612.1"/>
    </source>
</evidence>
<sequence length="429" mass="50001">MIKRYSREKMSYIWSDENRYNKYLEVELAVLYAYMKNNLISEDVYNDIKKKARFDIKRVEEIEKTVRHDVIAFLTAVGENVGENSKYIHMGMTSSDMLDTANALILRESLNQIEKGVLHLRETLYKKALETKNIPIVGRTHGVHAETTSLGLKFLIIVDDLDRIKDMIKFFKKSIQRGKISGAVGNYANISPQIEEIALKQLSLNVSKISSQIVSRDIYSDYVFLLTRIGSIIEKLALQIRLLQRTETREVEEPFVEGQKGSSAMPHKRNPVLCEQMCGLSRVLRGYLISSLENIALWDERDISHSSVERIILPDASILVDYMLDKMSYIVTNLKVYEKNIEKNFLASNNLIFSQRVLLFLIEKGLKREDAYYLVQRNAMESWEKGEDFKQLIKKDKEILKHCSEKELDKLFDKKYYLRFVEDIFKRFS</sequence>
<evidence type="ECO:0000256" key="9">
    <source>
        <dbReference type="ARBA" id="ARBA00030717"/>
    </source>
</evidence>
<evidence type="ECO:0000256" key="11">
    <source>
        <dbReference type="NCBIfam" id="TIGR00928"/>
    </source>
</evidence>
<comment type="caution">
    <text evidence="14">The sequence shown here is derived from an EMBL/GenBank/DDBJ whole genome shotgun (WGS) entry which is preliminary data.</text>
</comment>
<dbReference type="SMART" id="SM00998">
    <property type="entry name" value="ADSL_C"/>
    <property type="match status" value="1"/>
</dbReference>
<dbReference type="Gene3D" id="1.20.200.10">
    <property type="entry name" value="Fumarase/aspartase (Central domain)"/>
    <property type="match status" value="1"/>
</dbReference>
<dbReference type="InterPro" id="IPR024083">
    <property type="entry name" value="Fumarase/histidase_N"/>
</dbReference>
<evidence type="ECO:0000256" key="5">
    <source>
        <dbReference type="ARBA" id="ARBA00017058"/>
    </source>
</evidence>
<keyword evidence="7 12" id="KW-0456">Lyase</keyword>
<dbReference type="InterPro" id="IPR022761">
    <property type="entry name" value="Fumarate_lyase_N"/>
</dbReference>
<dbReference type="GO" id="GO:0044208">
    <property type="term" value="P:'de novo' AMP biosynthetic process"/>
    <property type="evidence" value="ECO:0007669"/>
    <property type="project" value="UniProtKB-UniPathway"/>
</dbReference>
<dbReference type="PANTHER" id="PTHR43172:SF1">
    <property type="entry name" value="ADENYLOSUCCINATE LYASE"/>
    <property type="match status" value="1"/>
</dbReference>
<dbReference type="SUPFAM" id="SSF48557">
    <property type="entry name" value="L-aspartase-like"/>
    <property type="match status" value="1"/>
</dbReference>